<dbReference type="OrthoDB" id="9972657at2759"/>
<dbReference type="Proteomes" id="UP000237246">
    <property type="component" value="Unassembled WGS sequence"/>
</dbReference>
<keyword evidence="2" id="KW-1185">Reference proteome</keyword>
<evidence type="ECO:0000313" key="1">
    <source>
        <dbReference type="EMBL" id="POI22972.1"/>
    </source>
</evidence>
<accession>A0A2P4SFS1</accession>
<comment type="caution">
    <text evidence="1">The sequence shown here is derived from an EMBL/GenBank/DDBJ whole genome shotgun (WGS) entry which is preliminary data.</text>
</comment>
<organism evidence="1 2">
    <name type="scientific">Bambusicola thoracicus</name>
    <name type="common">Chinese bamboo-partridge</name>
    <name type="synonym">Perdix thoracica</name>
    <dbReference type="NCBI Taxonomy" id="9083"/>
    <lineage>
        <taxon>Eukaryota</taxon>
        <taxon>Metazoa</taxon>
        <taxon>Chordata</taxon>
        <taxon>Craniata</taxon>
        <taxon>Vertebrata</taxon>
        <taxon>Euteleostomi</taxon>
        <taxon>Archelosauria</taxon>
        <taxon>Archosauria</taxon>
        <taxon>Dinosauria</taxon>
        <taxon>Saurischia</taxon>
        <taxon>Theropoda</taxon>
        <taxon>Coelurosauria</taxon>
        <taxon>Aves</taxon>
        <taxon>Neognathae</taxon>
        <taxon>Galloanserae</taxon>
        <taxon>Galliformes</taxon>
        <taxon>Phasianidae</taxon>
        <taxon>Perdicinae</taxon>
        <taxon>Bambusicola</taxon>
    </lineage>
</organism>
<dbReference type="EMBL" id="PPHD01052987">
    <property type="protein sequence ID" value="POI22972.1"/>
    <property type="molecule type" value="Genomic_DNA"/>
</dbReference>
<proteinExistence type="predicted"/>
<protein>
    <submittedName>
        <fullName evidence="1">Uncharacterized protein</fullName>
    </submittedName>
</protein>
<dbReference type="AlphaFoldDB" id="A0A2P4SFS1"/>
<gene>
    <name evidence="1" type="ORF">CIB84_013280</name>
</gene>
<evidence type="ECO:0000313" key="2">
    <source>
        <dbReference type="Proteomes" id="UP000237246"/>
    </source>
</evidence>
<reference evidence="1 2" key="1">
    <citation type="submission" date="2018-01" db="EMBL/GenBank/DDBJ databases">
        <title>Comparison of the Chinese Bamboo Partridge and Red Junglefowl genome sequences highlights the importance of demography in genome evolution.</title>
        <authorList>
            <person name="Tiley G.P."/>
            <person name="Kimball R.T."/>
            <person name="Braun E.L."/>
            <person name="Burleigh J.G."/>
        </authorList>
    </citation>
    <scope>NUCLEOTIDE SEQUENCE [LARGE SCALE GENOMIC DNA]</scope>
    <source>
        <strain evidence="1">RTK389</strain>
        <tissue evidence="1">Blood</tissue>
    </source>
</reference>
<name>A0A2P4SFS1_BAMTH</name>
<sequence>MGCLPLSKPNSLWSAVQKDGAPERRWSQAGHPRVLRNRLPPAFLPELRLLADHNTAEEPSPAPRFTELVDGRRRISARFGTLPSKSITVKTQPEVPVRLENTEEPSRSSLALQLREAWSKSESGLPSPVPQAACKKVPHSCTRLYSETKSFPVWEGGTCHYL</sequence>